<name>A0ABR1H7F7_9HYPO</name>
<evidence type="ECO:0000256" key="1">
    <source>
        <dbReference type="SAM" id="MobiDB-lite"/>
    </source>
</evidence>
<dbReference type="Proteomes" id="UP001498421">
    <property type="component" value="Unassembled WGS sequence"/>
</dbReference>
<evidence type="ECO:0000313" key="2">
    <source>
        <dbReference type="EMBL" id="KAK7417015.1"/>
    </source>
</evidence>
<gene>
    <name evidence="2" type="ORF">QQZ08_011773</name>
</gene>
<reference evidence="2 3" key="1">
    <citation type="journal article" date="2025" name="Microbiol. Resour. Announc.">
        <title>Draft genome sequences for Neonectria magnoliae and Neonectria punicea, canker pathogens of Liriodendron tulipifera and Acer saccharum in West Virginia.</title>
        <authorList>
            <person name="Petronek H.M."/>
            <person name="Kasson M.T."/>
            <person name="Metheny A.M."/>
            <person name="Stauder C.M."/>
            <person name="Lovett B."/>
            <person name="Lynch S.C."/>
            <person name="Garnas J.R."/>
            <person name="Kasson L.R."/>
            <person name="Stajich J.E."/>
        </authorList>
    </citation>
    <scope>NUCLEOTIDE SEQUENCE [LARGE SCALE GENOMIC DNA]</scope>
    <source>
        <strain evidence="2 3">NRRL 64651</strain>
    </source>
</reference>
<organism evidence="2 3">
    <name type="scientific">Neonectria magnoliae</name>
    <dbReference type="NCBI Taxonomy" id="2732573"/>
    <lineage>
        <taxon>Eukaryota</taxon>
        <taxon>Fungi</taxon>
        <taxon>Dikarya</taxon>
        <taxon>Ascomycota</taxon>
        <taxon>Pezizomycotina</taxon>
        <taxon>Sordariomycetes</taxon>
        <taxon>Hypocreomycetidae</taxon>
        <taxon>Hypocreales</taxon>
        <taxon>Nectriaceae</taxon>
        <taxon>Neonectria</taxon>
    </lineage>
</organism>
<comment type="caution">
    <text evidence="2">The sequence shown here is derived from an EMBL/GenBank/DDBJ whole genome shotgun (WGS) entry which is preliminary data.</text>
</comment>
<feature type="region of interest" description="Disordered" evidence="1">
    <location>
        <begin position="1"/>
        <end position="63"/>
    </location>
</feature>
<proteinExistence type="predicted"/>
<dbReference type="EMBL" id="JAZAVK010000194">
    <property type="protein sequence ID" value="KAK7417015.1"/>
    <property type="molecule type" value="Genomic_DNA"/>
</dbReference>
<sequence>MRRVQRSPAPAATKVLPDVGRVGPCTLQPRKSGPRSPSHLGHLGEKSGDAIGYRRPRNTYSTFPGNQVADGMIEKNNISNLDALQKAASGTIFVAIDAEPWGRKGKGVAEIAISILDSVDSYQPGDPPKLLKSLRERYPAQTRFLKVSGREQGRCSQREPTMGKVEWVKPEEVESTLVIILNSIQFTVAAGSASRKLKNFRYLYSNPCGIRSII</sequence>
<evidence type="ECO:0000313" key="3">
    <source>
        <dbReference type="Proteomes" id="UP001498421"/>
    </source>
</evidence>
<protein>
    <submittedName>
        <fullName evidence="2">Uncharacterized protein</fullName>
    </submittedName>
</protein>
<accession>A0ABR1H7F7</accession>
<keyword evidence="3" id="KW-1185">Reference proteome</keyword>